<gene>
    <name evidence="1" type="primary">LOC114345670</name>
</gene>
<dbReference type="AlphaFoldDB" id="A0A6P7H3J1"/>
<evidence type="ECO:0000313" key="1">
    <source>
        <dbReference type="RefSeq" id="XP_028152263.1"/>
    </source>
</evidence>
<accession>A0A6P7H3J1</accession>
<organism evidence="1">
    <name type="scientific">Diabrotica virgifera virgifera</name>
    <name type="common">western corn rootworm</name>
    <dbReference type="NCBI Taxonomy" id="50390"/>
    <lineage>
        <taxon>Eukaryota</taxon>
        <taxon>Metazoa</taxon>
        <taxon>Ecdysozoa</taxon>
        <taxon>Arthropoda</taxon>
        <taxon>Hexapoda</taxon>
        <taxon>Insecta</taxon>
        <taxon>Pterygota</taxon>
        <taxon>Neoptera</taxon>
        <taxon>Endopterygota</taxon>
        <taxon>Coleoptera</taxon>
        <taxon>Polyphaga</taxon>
        <taxon>Cucujiformia</taxon>
        <taxon>Chrysomeloidea</taxon>
        <taxon>Chrysomelidae</taxon>
        <taxon>Galerucinae</taxon>
        <taxon>Diabroticina</taxon>
        <taxon>Diabroticites</taxon>
        <taxon>Diabrotica</taxon>
    </lineage>
</organism>
<dbReference type="RefSeq" id="XP_028152263.1">
    <property type="nucleotide sequence ID" value="XM_028296462.1"/>
</dbReference>
<proteinExistence type="predicted"/>
<dbReference type="InParanoid" id="A0A6P7H3J1"/>
<name>A0A6P7H3J1_DIAVI</name>
<reference evidence="1" key="1">
    <citation type="submission" date="2025-08" db="UniProtKB">
        <authorList>
            <consortium name="RefSeq"/>
        </authorList>
    </citation>
    <scope>IDENTIFICATION</scope>
    <source>
        <tissue evidence="1">Whole insect</tissue>
    </source>
</reference>
<protein>
    <submittedName>
        <fullName evidence="1">Uncharacterized protein LOC114345670</fullName>
    </submittedName>
</protein>
<sequence>MPEEQSDHFIVYCSLKEFVNKSEIQMIYRRNLKDIDLEYFQNLLLYSPFFHILNIPDVNEKVLFFNSILRDLFDFVAPSKLMKIQKNRPPWLTDNIQLIITLRNKAFTRCKRTTTLAHRQYSLNINSTKKNNILPEFLNRPNEINSHFLSNALTNMPLNLNLLHFYNNNVRKNFSHLFKFETVGEIFVYQLLLEIKSKSTGSDLLTIDMILMCCPLIVRYVTNIINTCLANNVFPDASEKLEKLLEFYRFLK</sequence>